<name>A0A1U9KQL9_9PROT</name>
<dbReference type="RefSeq" id="WP_077807038.1">
    <property type="nucleotide sequence ID" value="NZ_BJXS01000007.1"/>
</dbReference>
<keyword evidence="2" id="KW-1185">Reference proteome</keyword>
<dbReference type="AlphaFoldDB" id="A0A1U9KQL9"/>
<dbReference type="KEGG" id="nch:A0U93_08780"/>
<organism evidence="1 2">
    <name type="scientific">Neoasaia chiangmaiensis</name>
    <dbReference type="NCBI Taxonomy" id="320497"/>
    <lineage>
        <taxon>Bacteria</taxon>
        <taxon>Pseudomonadati</taxon>
        <taxon>Pseudomonadota</taxon>
        <taxon>Alphaproteobacteria</taxon>
        <taxon>Acetobacterales</taxon>
        <taxon>Acetobacteraceae</taxon>
        <taxon>Neoasaia</taxon>
    </lineage>
</organism>
<dbReference type="OrthoDB" id="8481883at2"/>
<dbReference type="Proteomes" id="UP000188604">
    <property type="component" value="Chromosome"/>
</dbReference>
<accession>A0A1U9KQL9</accession>
<reference evidence="1 2" key="1">
    <citation type="submission" date="2016-03" db="EMBL/GenBank/DDBJ databases">
        <title>Acetic acid bacteria sequencing.</title>
        <authorList>
            <person name="Brandt J."/>
            <person name="Jakob F."/>
            <person name="Vogel R.F."/>
        </authorList>
    </citation>
    <scope>NUCLEOTIDE SEQUENCE [LARGE SCALE GENOMIC DNA]</scope>
    <source>
        <strain evidence="1 2">NBRC 101099</strain>
    </source>
</reference>
<sequence>MISDFEHRFAPQAKDRTDSLYWGTIRDYHVDTFQKFGIPGRAWTAFIPLEIVGVSGAPALWSDMLRRGIIPVGLESVADVLAPIARQAGLTSPTPGLILPPAGAAAPAGILLGTLLADLTHRTVLQRCKNDIEAMRCIARSTEQEDAILWLDGVYHAAAPTMWRTLSATAATNMRGTAHSIERLLGQRTP</sequence>
<dbReference type="EMBL" id="CP014691">
    <property type="protein sequence ID" value="AQS88022.1"/>
    <property type="molecule type" value="Genomic_DNA"/>
</dbReference>
<evidence type="ECO:0000313" key="2">
    <source>
        <dbReference type="Proteomes" id="UP000188604"/>
    </source>
</evidence>
<evidence type="ECO:0000313" key="1">
    <source>
        <dbReference type="EMBL" id="AQS88022.1"/>
    </source>
</evidence>
<proteinExistence type="predicted"/>
<protein>
    <submittedName>
        <fullName evidence="1">Uncharacterized protein</fullName>
    </submittedName>
</protein>
<gene>
    <name evidence="1" type="ORF">A0U93_08780</name>
</gene>